<evidence type="ECO:0000256" key="1">
    <source>
        <dbReference type="ARBA" id="ARBA00000085"/>
    </source>
</evidence>
<protein>
    <recommendedName>
        <fullName evidence="2">histidine kinase</fullName>
        <ecNumber evidence="2">2.7.13.3</ecNumber>
    </recommendedName>
</protein>
<dbReference type="EMBL" id="JAUSXV010000001">
    <property type="protein sequence ID" value="MDQ0646394.1"/>
    <property type="molecule type" value="Genomic_DNA"/>
</dbReference>
<dbReference type="PANTHER" id="PTHR24421:SF10">
    <property type="entry name" value="NITRATE_NITRITE SENSOR PROTEIN NARQ"/>
    <property type="match status" value="1"/>
</dbReference>
<keyword evidence="3" id="KW-0597">Phosphoprotein</keyword>
<evidence type="ECO:0000256" key="9">
    <source>
        <dbReference type="SAM" id="Coils"/>
    </source>
</evidence>
<reference evidence="13 14" key="1">
    <citation type="submission" date="2023-07" db="EMBL/GenBank/DDBJ databases">
        <title>Comparative genomics of wheat-associated soil bacteria to identify genetic determinants of phenazine resistance.</title>
        <authorList>
            <person name="Mouncey N."/>
        </authorList>
    </citation>
    <scope>NUCLEOTIDE SEQUENCE [LARGE SCALE GENOMIC DNA]</scope>
    <source>
        <strain evidence="13 14">W4I9-1</strain>
    </source>
</reference>
<dbReference type="AlphaFoldDB" id="A0AAW8EUT3"/>
<evidence type="ECO:0000256" key="8">
    <source>
        <dbReference type="ARBA" id="ARBA00023012"/>
    </source>
</evidence>
<evidence type="ECO:0000256" key="2">
    <source>
        <dbReference type="ARBA" id="ARBA00012438"/>
    </source>
</evidence>
<organism evidence="13 14">
    <name type="scientific">Microbacterium natoriense</name>
    <dbReference type="NCBI Taxonomy" id="284570"/>
    <lineage>
        <taxon>Bacteria</taxon>
        <taxon>Bacillati</taxon>
        <taxon>Actinomycetota</taxon>
        <taxon>Actinomycetes</taxon>
        <taxon>Micrococcales</taxon>
        <taxon>Microbacteriaceae</taxon>
        <taxon>Microbacterium</taxon>
    </lineage>
</organism>
<name>A0AAW8EUT3_9MICO</name>
<dbReference type="GO" id="GO:0016020">
    <property type="term" value="C:membrane"/>
    <property type="evidence" value="ECO:0007669"/>
    <property type="project" value="InterPro"/>
</dbReference>
<dbReference type="EC" id="2.7.13.3" evidence="2"/>
<evidence type="ECO:0000259" key="11">
    <source>
        <dbReference type="Pfam" id="PF02518"/>
    </source>
</evidence>
<feature type="domain" description="Signal transduction histidine kinase subgroup 3 dimerisation and phosphoacceptor" evidence="12">
    <location>
        <begin position="199"/>
        <end position="263"/>
    </location>
</feature>
<evidence type="ECO:0000256" key="7">
    <source>
        <dbReference type="ARBA" id="ARBA00022840"/>
    </source>
</evidence>
<dbReference type="RefSeq" id="WP_307293334.1">
    <property type="nucleotide sequence ID" value="NZ_JAUSXV010000001.1"/>
</dbReference>
<keyword evidence="5" id="KW-0547">Nucleotide-binding</keyword>
<accession>A0AAW8EUT3</accession>
<evidence type="ECO:0000259" key="12">
    <source>
        <dbReference type="Pfam" id="PF07730"/>
    </source>
</evidence>
<keyword evidence="9" id="KW-0175">Coiled coil</keyword>
<evidence type="ECO:0000256" key="10">
    <source>
        <dbReference type="SAM" id="Phobius"/>
    </source>
</evidence>
<dbReference type="SUPFAM" id="SSF55874">
    <property type="entry name" value="ATPase domain of HSP90 chaperone/DNA topoisomerase II/histidine kinase"/>
    <property type="match status" value="1"/>
</dbReference>
<feature type="transmembrane region" description="Helical" evidence="10">
    <location>
        <begin position="20"/>
        <end position="39"/>
    </location>
</feature>
<comment type="catalytic activity">
    <reaction evidence="1">
        <text>ATP + protein L-histidine = ADP + protein N-phospho-L-histidine.</text>
        <dbReference type="EC" id="2.7.13.3"/>
    </reaction>
</comment>
<keyword evidence="4" id="KW-0808">Transferase</keyword>
<dbReference type="GO" id="GO:0046983">
    <property type="term" value="F:protein dimerization activity"/>
    <property type="evidence" value="ECO:0007669"/>
    <property type="project" value="InterPro"/>
</dbReference>
<comment type="caution">
    <text evidence="13">The sequence shown here is derived from an EMBL/GenBank/DDBJ whole genome shotgun (WGS) entry which is preliminary data.</text>
</comment>
<evidence type="ECO:0000256" key="5">
    <source>
        <dbReference type="ARBA" id="ARBA00022741"/>
    </source>
</evidence>
<feature type="transmembrane region" description="Helical" evidence="10">
    <location>
        <begin position="75"/>
        <end position="100"/>
    </location>
</feature>
<feature type="transmembrane region" description="Helical" evidence="10">
    <location>
        <begin position="145"/>
        <end position="164"/>
    </location>
</feature>
<proteinExistence type="predicted"/>
<evidence type="ECO:0000256" key="3">
    <source>
        <dbReference type="ARBA" id="ARBA00022553"/>
    </source>
</evidence>
<keyword evidence="8" id="KW-0902">Two-component regulatory system</keyword>
<evidence type="ECO:0000313" key="14">
    <source>
        <dbReference type="Proteomes" id="UP001244427"/>
    </source>
</evidence>
<feature type="transmembrane region" description="Helical" evidence="10">
    <location>
        <begin position="51"/>
        <end position="68"/>
    </location>
</feature>
<evidence type="ECO:0000256" key="4">
    <source>
        <dbReference type="ARBA" id="ARBA00022679"/>
    </source>
</evidence>
<dbReference type="GO" id="GO:0005524">
    <property type="term" value="F:ATP binding"/>
    <property type="evidence" value="ECO:0007669"/>
    <property type="project" value="UniProtKB-KW"/>
</dbReference>
<keyword evidence="6 13" id="KW-0418">Kinase</keyword>
<keyword evidence="7" id="KW-0067">ATP-binding</keyword>
<evidence type="ECO:0000313" key="13">
    <source>
        <dbReference type="EMBL" id="MDQ0646394.1"/>
    </source>
</evidence>
<evidence type="ECO:0000256" key="6">
    <source>
        <dbReference type="ARBA" id="ARBA00022777"/>
    </source>
</evidence>
<feature type="domain" description="Histidine kinase/HSP90-like ATPase" evidence="11">
    <location>
        <begin position="305"/>
        <end position="394"/>
    </location>
</feature>
<dbReference type="Pfam" id="PF07730">
    <property type="entry name" value="HisKA_3"/>
    <property type="match status" value="1"/>
</dbReference>
<dbReference type="PANTHER" id="PTHR24421">
    <property type="entry name" value="NITRATE/NITRITE SENSOR PROTEIN NARX-RELATED"/>
    <property type="match status" value="1"/>
</dbReference>
<keyword evidence="14" id="KW-1185">Reference proteome</keyword>
<dbReference type="Gene3D" id="3.30.565.10">
    <property type="entry name" value="Histidine kinase-like ATPase, C-terminal domain"/>
    <property type="match status" value="1"/>
</dbReference>
<dbReference type="Pfam" id="PF02518">
    <property type="entry name" value="HATPase_c"/>
    <property type="match status" value="1"/>
</dbReference>
<dbReference type="InterPro" id="IPR050482">
    <property type="entry name" value="Sensor_HK_TwoCompSys"/>
</dbReference>
<dbReference type="InterPro" id="IPR011712">
    <property type="entry name" value="Sig_transdc_His_kin_sub3_dim/P"/>
</dbReference>
<dbReference type="Gene3D" id="1.20.5.1930">
    <property type="match status" value="1"/>
</dbReference>
<dbReference type="InterPro" id="IPR036890">
    <property type="entry name" value="HATPase_C_sf"/>
</dbReference>
<dbReference type="GO" id="GO:0000155">
    <property type="term" value="F:phosphorelay sensor kinase activity"/>
    <property type="evidence" value="ECO:0007669"/>
    <property type="project" value="InterPro"/>
</dbReference>
<feature type="transmembrane region" description="Helical" evidence="10">
    <location>
        <begin position="120"/>
        <end position="138"/>
    </location>
</feature>
<dbReference type="Proteomes" id="UP001244427">
    <property type="component" value="Unassembled WGS sequence"/>
</dbReference>
<dbReference type="CDD" id="cd16917">
    <property type="entry name" value="HATPase_UhpB-NarQ-NarX-like"/>
    <property type="match status" value="1"/>
</dbReference>
<keyword evidence="10" id="KW-1133">Transmembrane helix</keyword>
<keyword evidence="10" id="KW-0812">Transmembrane</keyword>
<sequence length="397" mass="41705">MKEATADSIRGWYLAHRSPIDALLIAGLSVVSALLGFSGNWSVLSVLPADVSPWWTLATAVPACVLVLTKHRAPWASLIVATVIFGVDLFTTGGLGPLVVLLDVLWTAVFVARPSVRGRVLVAAAVGVAIIFIIAVMRPEGSAPLALLVAVQFGALVGTDYWWAVAVSQAHELAELHRQRAEEAAAVAERDREEAVQRERESMARELHDVVAGHVLAMAIRAEAALSVPADEKVDRAALRAVRDAGLDAHSALRSMIVVLRRGDGQLSPTPRIDDIGALAADARRAGLQVDVTVAQLAAMPAAVEQAAVRIVREALSNCVRHASGSHVEVRVDGVGDGVHVRVDSRGGAELVATSYAGGGWGLSMLAERVDALGGRFSAGPRPGGWRVDARLPAAVS</sequence>
<feature type="coiled-coil region" evidence="9">
    <location>
        <begin position="171"/>
        <end position="198"/>
    </location>
</feature>
<gene>
    <name evidence="13" type="ORF">QFZ53_000590</name>
</gene>
<dbReference type="InterPro" id="IPR003594">
    <property type="entry name" value="HATPase_dom"/>
</dbReference>
<keyword evidence="10" id="KW-0472">Membrane</keyword>